<dbReference type="AlphaFoldDB" id="A0AAD8RIB7"/>
<organism evidence="3 4">
    <name type="scientific">Lolium multiflorum</name>
    <name type="common">Italian ryegrass</name>
    <name type="synonym">Lolium perenne subsp. multiflorum</name>
    <dbReference type="NCBI Taxonomy" id="4521"/>
    <lineage>
        <taxon>Eukaryota</taxon>
        <taxon>Viridiplantae</taxon>
        <taxon>Streptophyta</taxon>
        <taxon>Embryophyta</taxon>
        <taxon>Tracheophyta</taxon>
        <taxon>Spermatophyta</taxon>
        <taxon>Magnoliopsida</taxon>
        <taxon>Liliopsida</taxon>
        <taxon>Poales</taxon>
        <taxon>Poaceae</taxon>
        <taxon>BOP clade</taxon>
        <taxon>Pooideae</taxon>
        <taxon>Poodae</taxon>
        <taxon>Poeae</taxon>
        <taxon>Poeae Chloroplast Group 2 (Poeae type)</taxon>
        <taxon>Loliodinae</taxon>
        <taxon>Loliinae</taxon>
        <taxon>Lolium</taxon>
    </lineage>
</organism>
<protein>
    <recommendedName>
        <fullName evidence="2">Ubiquitin-like domain-containing protein</fullName>
    </recommendedName>
</protein>
<proteinExistence type="predicted"/>
<dbReference type="Gene3D" id="3.10.20.90">
    <property type="entry name" value="Phosphatidylinositol 3-kinase Catalytic Subunit, Chain A, domain 1"/>
    <property type="match status" value="1"/>
</dbReference>
<dbReference type="InterPro" id="IPR029071">
    <property type="entry name" value="Ubiquitin-like_domsf"/>
</dbReference>
<dbReference type="Proteomes" id="UP001231189">
    <property type="component" value="Unassembled WGS sequence"/>
</dbReference>
<dbReference type="SUPFAM" id="SSF54236">
    <property type="entry name" value="Ubiquitin-like"/>
    <property type="match status" value="1"/>
</dbReference>
<sequence>MDGSGKELALTPRSRPSPRCTVQATRNDVALRPSPTMLYRLRRPSQPMIIHVKKMCLPLSRALEVESTDTVGSVKEKLGNIVGEGPPQLMLLILANKLLDNDRTLASYNIQDGSSIYLKHNLFSKKDPTEIFRV</sequence>
<gene>
    <name evidence="3" type="ORF">QYE76_000728</name>
</gene>
<evidence type="ECO:0000256" key="1">
    <source>
        <dbReference type="SAM" id="MobiDB-lite"/>
    </source>
</evidence>
<reference evidence="3" key="1">
    <citation type="submission" date="2023-07" db="EMBL/GenBank/DDBJ databases">
        <title>A chromosome-level genome assembly of Lolium multiflorum.</title>
        <authorList>
            <person name="Chen Y."/>
            <person name="Copetti D."/>
            <person name="Kolliker R."/>
            <person name="Studer B."/>
        </authorList>
    </citation>
    <scope>NUCLEOTIDE SEQUENCE</scope>
    <source>
        <strain evidence="3">02402/16</strain>
        <tissue evidence="3">Leaf</tissue>
    </source>
</reference>
<keyword evidence="4" id="KW-1185">Reference proteome</keyword>
<name>A0AAD8RIB7_LOLMU</name>
<dbReference type="Pfam" id="PF00240">
    <property type="entry name" value="ubiquitin"/>
    <property type="match status" value="1"/>
</dbReference>
<dbReference type="SMART" id="SM00213">
    <property type="entry name" value="UBQ"/>
    <property type="match status" value="1"/>
</dbReference>
<feature type="domain" description="Ubiquitin-like" evidence="2">
    <location>
        <begin position="48"/>
        <end position="118"/>
    </location>
</feature>
<comment type="caution">
    <text evidence="3">The sequence shown here is derived from an EMBL/GenBank/DDBJ whole genome shotgun (WGS) entry which is preliminary data.</text>
</comment>
<dbReference type="InterPro" id="IPR000626">
    <property type="entry name" value="Ubiquitin-like_dom"/>
</dbReference>
<feature type="region of interest" description="Disordered" evidence="1">
    <location>
        <begin position="1"/>
        <end position="21"/>
    </location>
</feature>
<dbReference type="InterPro" id="IPR019956">
    <property type="entry name" value="Ubiquitin_dom"/>
</dbReference>
<dbReference type="PROSITE" id="PS50053">
    <property type="entry name" value="UBIQUITIN_2"/>
    <property type="match status" value="1"/>
</dbReference>
<evidence type="ECO:0000313" key="3">
    <source>
        <dbReference type="EMBL" id="KAK1626413.1"/>
    </source>
</evidence>
<dbReference type="EMBL" id="JAUUTY010000005">
    <property type="protein sequence ID" value="KAK1626413.1"/>
    <property type="molecule type" value="Genomic_DNA"/>
</dbReference>
<dbReference type="CDD" id="cd17039">
    <property type="entry name" value="Ubl_ubiquitin_like"/>
    <property type="match status" value="1"/>
</dbReference>
<dbReference type="PRINTS" id="PR00348">
    <property type="entry name" value="UBIQUITIN"/>
</dbReference>
<evidence type="ECO:0000259" key="2">
    <source>
        <dbReference type="PROSITE" id="PS50053"/>
    </source>
</evidence>
<evidence type="ECO:0000313" key="4">
    <source>
        <dbReference type="Proteomes" id="UP001231189"/>
    </source>
</evidence>
<accession>A0AAD8RIB7</accession>